<feature type="domain" description="Hemerythrin-like" evidence="2">
    <location>
        <begin position="54"/>
        <end position="172"/>
    </location>
</feature>
<dbReference type="InterPro" id="IPR012312">
    <property type="entry name" value="Hemerythrin-like"/>
</dbReference>
<evidence type="ECO:0000259" key="2">
    <source>
        <dbReference type="Pfam" id="PF01814"/>
    </source>
</evidence>
<sequence length="234" mass="26135">MPGPSESVGREVRNATPRLRAGKWRGSRAVRGLGHITGHINHIKERHMGHGGDVITELTTDHQEVEELFTNIEELPAGDRQRKVYADQVTMELVRHSVAEEAYLYPAVRELVPGGDALADKELEDHAEAEQTMKDMENYEADDPQFDMLVGKLMTEIRTHIRDEENNLFPRLREACSPEMLNELGDKVRQAKKTAPTRPHPSAPDKPPANKILAPGAGLVDRMRDALSGRGKES</sequence>
<dbReference type="CDD" id="cd12108">
    <property type="entry name" value="Hr-like"/>
    <property type="match status" value="1"/>
</dbReference>
<protein>
    <submittedName>
        <fullName evidence="3">Hemerythrin</fullName>
    </submittedName>
</protein>
<accession>A0ABQ3DJP6</accession>
<gene>
    <name evidence="3" type="ORF">GCM10010346_26250</name>
</gene>
<organism evidence="3 4">
    <name type="scientific">Streptomyces chryseus</name>
    <dbReference type="NCBI Taxonomy" id="68186"/>
    <lineage>
        <taxon>Bacteria</taxon>
        <taxon>Bacillati</taxon>
        <taxon>Actinomycetota</taxon>
        <taxon>Actinomycetes</taxon>
        <taxon>Kitasatosporales</taxon>
        <taxon>Streptomycetaceae</taxon>
        <taxon>Streptomyces</taxon>
    </lineage>
</organism>
<dbReference type="Gene3D" id="1.20.120.520">
    <property type="entry name" value="nmb1532 protein domain like"/>
    <property type="match status" value="1"/>
</dbReference>
<feature type="region of interest" description="Disordered" evidence="1">
    <location>
        <begin position="189"/>
        <end position="234"/>
    </location>
</feature>
<evidence type="ECO:0000256" key="1">
    <source>
        <dbReference type="SAM" id="MobiDB-lite"/>
    </source>
</evidence>
<dbReference type="Pfam" id="PF01814">
    <property type="entry name" value="Hemerythrin"/>
    <property type="match status" value="1"/>
</dbReference>
<dbReference type="Proteomes" id="UP000599437">
    <property type="component" value="Unassembled WGS sequence"/>
</dbReference>
<feature type="compositionally biased region" description="Pro residues" evidence="1">
    <location>
        <begin position="198"/>
        <end position="207"/>
    </location>
</feature>
<dbReference type="EMBL" id="BMVO01000006">
    <property type="protein sequence ID" value="GHB02068.1"/>
    <property type="molecule type" value="Genomic_DNA"/>
</dbReference>
<dbReference type="PANTHER" id="PTHR35585:SF1">
    <property type="entry name" value="HHE DOMAIN PROTEIN (AFU_ORTHOLOGUE AFUA_4G00730)"/>
    <property type="match status" value="1"/>
</dbReference>
<dbReference type="PANTHER" id="PTHR35585">
    <property type="entry name" value="HHE DOMAIN PROTEIN (AFU_ORTHOLOGUE AFUA_4G00730)"/>
    <property type="match status" value="1"/>
</dbReference>
<name>A0ABQ3DJP6_9ACTN</name>
<evidence type="ECO:0000313" key="3">
    <source>
        <dbReference type="EMBL" id="GHB02068.1"/>
    </source>
</evidence>
<evidence type="ECO:0000313" key="4">
    <source>
        <dbReference type="Proteomes" id="UP000599437"/>
    </source>
</evidence>
<keyword evidence="4" id="KW-1185">Reference proteome</keyword>
<feature type="compositionally biased region" description="Basic and acidic residues" evidence="1">
    <location>
        <begin position="221"/>
        <end position="234"/>
    </location>
</feature>
<proteinExistence type="predicted"/>
<comment type="caution">
    <text evidence="3">The sequence shown here is derived from an EMBL/GenBank/DDBJ whole genome shotgun (WGS) entry which is preliminary data.</text>
</comment>
<reference evidence="4" key="1">
    <citation type="journal article" date="2019" name="Int. J. Syst. Evol. Microbiol.">
        <title>The Global Catalogue of Microorganisms (GCM) 10K type strain sequencing project: providing services to taxonomists for standard genome sequencing and annotation.</title>
        <authorList>
            <consortium name="The Broad Institute Genomics Platform"/>
            <consortium name="The Broad Institute Genome Sequencing Center for Infectious Disease"/>
            <person name="Wu L."/>
            <person name="Ma J."/>
        </authorList>
    </citation>
    <scope>NUCLEOTIDE SEQUENCE [LARGE SCALE GENOMIC DNA]</scope>
    <source>
        <strain evidence="4">JCM 4737</strain>
    </source>
</reference>